<dbReference type="GeneID" id="20229650"/>
<accession>V4AN08</accession>
<dbReference type="Gene3D" id="2.60.200.20">
    <property type="match status" value="1"/>
</dbReference>
<gene>
    <name evidence="3" type="ORF">LOTGIDRAFT_102757</name>
</gene>
<dbReference type="RefSeq" id="XP_009044094.1">
    <property type="nucleotide sequence ID" value="XM_009045846.1"/>
</dbReference>
<dbReference type="OrthoDB" id="2538319at2759"/>
<protein>
    <recommendedName>
        <fullName evidence="2">FHA domain-containing protein</fullName>
    </recommendedName>
</protein>
<dbReference type="InterPro" id="IPR008984">
    <property type="entry name" value="SMAD_FHA_dom_sf"/>
</dbReference>
<dbReference type="PANTHER" id="PTHR23106">
    <property type="entry name" value="ANGIOGENIC FACTOR WITH G PATCH AND FHA DOMAINS 1"/>
    <property type="match status" value="1"/>
</dbReference>
<reference evidence="3 4" key="1">
    <citation type="journal article" date="2013" name="Nature">
        <title>Insights into bilaterian evolution from three spiralian genomes.</title>
        <authorList>
            <person name="Simakov O."/>
            <person name="Marletaz F."/>
            <person name="Cho S.J."/>
            <person name="Edsinger-Gonzales E."/>
            <person name="Havlak P."/>
            <person name="Hellsten U."/>
            <person name="Kuo D.H."/>
            <person name="Larsson T."/>
            <person name="Lv J."/>
            <person name="Arendt D."/>
            <person name="Savage R."/>
            <person name="Osoegawa K."/>
            <person name="de Jong P."/>
            <person name="Grimwood J."/>
            <person name="Chapman J.A."/>
            <person name="Shapiro H."/>
            <person name="Aerts A."/>
            <person name="Otillar R.P."/>
            <person name="Terry A.Y."/>
            <person name="Boore J.L."/>
            <person name="Grigoriev I.V."/>
            <person name="Lindberg D.R."/>
            <person name="Seaver E.C."/>
            <person name="Weisblat D.A."/>
            <person name="Putnam N.H."/>
            <person name="Rokhsar D.S."/>
        </authorList>
    </citation>
    <scope>NUCLEOTIDE SEQUENCE [LARGE SCALE GENOMIC DNA]</scope>
</reference>
<organism evidence="3 4">
    <name type="scientific">Lottia gigantea</name>
    <name type="common">Giant owl limpet</name>
    <dbReference type="NCBI Taxonomy" id="225164"/>
    <lineage>
        <taxon>Eukaryota</taxon>
        <taxon>Metazoa</taxon>
        <taxon>Spiralia</taxon>
        <taxon>Lophotrochozoa</taxon>
        <taxon>Mollusca</taxon>
        <taxon>Gastropoda</taxon>
        <taxon>Patellogastropoda</taxon>
        <taxon>Lottioidea</taxon>
        <taxon>Lottiidae</taxon>
        <taxon>Lottia</taxon>
    </lineage>
</organism>
<dbReference type="AlphaFoldDB" id="V4AN08"/>
<sequence length="233" mass="26183">EASASWPPCIRVMVNQSECLDIGDLFIVTCTGGTIGREKGKNHVIEINNINISRVSKPRIFEMILVLRHPRHSNHCSLRFDYTNNQYVVKDDGSQHGTFINNIRLSQAHEESTERGITHGDVLKLGTTELLLHIHPGTDTCTDCEPGEVKARVKLEQARKYIISVLMTAKEKKKQQKLELKSIKKRYGLKNMNFEDNEAISNPAYEDKAATRRKQVGSDGPGHKSEAPASVHK</sequence>
<dbReference type="CTD" id="20229650"/>
<feature type="non-terminal residue" evidence="3">
    <location>
        <position position="1"/>
    </location>
</feature>
<dbReference type="KEGG" id="lgi:LOTGIDRAFT_102757"/>
<evidence type="ECO:0000313" key="3">
    <source>
        <dbReference type="EMBL" id="ESP05549.1"/>
    </source>
</evidence>
<feature type="domain" description="FHA" evidence="2">
    <location>
        <begin position="50"/>
        <end position="105"/>
    </location>
</feature>
<feature type="region of interest" description="Disordered" evidence="1">
    <location>
        <begin position="194"/>
        <end position="233"/>
    </location>
</feature>
<evidence type="ECO:0000259" key="2">
    <source>
        <dbReference type="PROSITE" id="PS50006"/>
    </source>
</evidence>
<dbReference type="InterPro" id="IPR000253">
    <property type="entry name" value="FHA_dom"/>
</dbReference>
<evidence type="ECO:0000313" key="4">
    <source>
        <dbReference type="Proteomes" id="UP000030746"/>
    </source>
</evidence>
<dbReference type="Proteomes" id="UP000030746">
    <property type="component" value="Unassembled WGS sequence"/>
</dbReference>
<name>V4AN08_LOTGI</name>
<dbReference type="InterPro" id="IPR053027">
    <property type="entry name" value="AGGF1"/>
</dbReference>
<proteinExistence type="predicted"/>
<dbReference type="Pfam" id="PF00498">
    <property type="entry name" value="FHA"/>
    <property type="match status" value="1"/>
</dbReference>
<dbReference type="STRING" id="225164.V4AN08"/>
<evidence type="ECO:0000256" key="1">
    <source>
        <dbReference type="SAM" id="MobiDB-lite"/>
    </source>
</evidence>
<dbReference type="PANTHER" id="PTHR23106:SF24">
    <property type="entry name" value="ANGIOGENIC FACTOR WITH G PATCH AND FHA DOMAINS 1"/>
    <property type="match status" value="1"/>
</dbReference>
<dbReference type="EMBL" id="KB199650">
    <property type="protein sequence ID" value="ESP05549.1"/>
    <property type="molecule type" value="Genomic_DNA"/>
</dbReference>
<dbReference type="HOGENOM" id="CLU_083127_0_0_1"/>
<keyword evidence="4" id="KW-1185">Reference proteome</keyword>
<dbReference type="PROSITE" id="PS50006">
    <property type="entry name" value="FHA_DOMAIN"/>
    <property type="match status" value="1"/>
</dbReference>
<dbReference type="OMA" id="PENSEIC"/>
<dbReference type="SUPFAM" id="SSF49879">
    <property type="entry name" value="SMAD/FHA domain"/>
    <property type="match status" value="1"/>
</dbReference>